<accession>A0A2G3A7B4</accession>
<proteinExistence type="predicted"/>
<keyword evidence="1" id="KW-1133">Transmembrane helix</keyword>
<keyword evidence="1" id="KW-0812">Transmembrane</keyword>
<dbReference type="EMBL" id="AYRZ02000002">
    <property type="protein sequence ID" value="PHT90117.1"/>
    <property type="molecule type" value="Genomic_DNA"/>
</dbReference>
<feature type="transmembrane region" description="Helical" evidence="1">
    <location>
        <begin position="64"/>
        <end position="87"/>
    </location>
</feature>
<organism evidence="2 3">
    <name type="scientific">Capsicum annuum</name>
    <name type="common">Capsicum pepper</name>
    <dbReference type="NCBI Taxonomy" id="4072"/>
    <lineage>
        <taxon>Eukaryota</taxon>
        <taxon>Viridiplantae</taxon>
        <taxon>Streptophyta</taxon>
        <taxon>Embryophyta</taxon>
        <taxon>Tracheophyta</taxon>
        <taxon>Spermatophyta</taxon>
        <taxon>Magnoliopsida</taxon>
        <taxon>eudicotyledons</taxon>
        <taxon>Gunneridae</taxon>
        <taxon>Pentapetalae</taxon>
        <taxon>asterids</taxon>
        <taxon>lamiids</taxon>
        <taxon>Solanales</taxon>
        <taxon>Solanaceae</taxon>
        <taxon>Solanoideae</taxon>
        <taxon>Capsiceae</taxon>
        <taxon>Capsicum</taxon>
    </lineage>
</organism>
<evidence type="ECO:0000313" key="2">
    <source>
        <dbReference type="EMBL" id="PHT90117.1"/>
    </source>
</evidence>
<reference evidence="2 3" key="1">
    <citation type="journal article" date="2014" name="Nat. Genet.">
        <title>Genome sequence of the hot pepper provides insights into the evolution of pungency in Capsicum species.</title>
        <authorList>
            <person name="Kim S."/>
            <person name="Park M."/>
            <person name="Yeom S.I."/>
            <person name="Kim Y.M."/>
            <person name="Lee J.M."/>
            <person name="Lee H.A."/>
            <person name="Seo E."/>
            <person name="Choi J."/>
            <person name="Cheong K."/>
            <person name="Kim K.T."/>
            <person name="Jung K."/>
            <person name="Lee G.W."/>
            <person name="Oh S.K."/>
            <person name="Bae C."/>
            <person name="Kim S.B."/>
            <person name="Lee H.Y."/>
            <person name="Kim S.Y."/>
            <person name="Kim M.S."/>
            <person name="Kang B.C."/>
            <person name="Jo Y.D."/>
            <person name="Yang H.B."/>
            <person name="Jeong H.J."/>
            <person name="Kang W.H."/>
            <person name="Kwon J.K."/>
            <person name="Shin C."/>
            <person name="Lim J.Y."/>
            <person name="Park J.H."/>
            <person name="Huh J.H."/>
            <person name="Kim J.S."/>
            <person name="Kim B.D."/>
            <person name="Cohen O."/>
            <person name="Paran I."/>
            <person name="Suh M.C."/>
            <person name="Lee S.B."/>
            <person name="Kim Y.K."/>
            <person name="Shin Y."/>
            <person name="Noh S.J."/>
            <person name="Park J."/>
            <person name="Seo Y.S."/>
            <person name="Kwon S.Y."/>
            <person name="Kim H.A."/>
            <person name="Park J.M."/>
            <person name="Kim H.J."/>
            <person name="Choi S.B."/>
            <person name="Bosland P.W."/>
            <person name="Reeves G."/>
            <person name="Jo S.H."/>
            <person name="Lee B.W."/>
            <person name="Cho H.T."/>
            <person name="Choi H.S."/>
            <person name="Lee M.S."/>
            <person name="Yu Y."/>
            <person name="Do Choi Y."/>
            <person name="Park B.S."/>
            <person name="van Deynze A."/>
            <person name="Ashrafi H."/>
            <person name="Hill T."/>
            <person name="Kim W.T."/>
            <person name="Pai H.S."/>
            <person name="Ahn H.K."/>
            <person name="Yeam I."/>
            <person name="Giovannoni J.J."/>
            <person name="Rose J.K."/>
            <person name="Sorensen I."/>
            <person name="Lee S.J."/>
            <person name="Kim R.W."/>
            <person name="Choi I.Y."/>
            <person name="Choi B.S."/>
            <person name="Lim J.S."/>
            <person name="Lee Y.H."/>
            <person name="Choi D."/>
        </authorList>
    </citation>
    <scope>NUCLEOTIDE SEQUENCE [LARGE SCALE GENOMIC DNA]</scope>
    <source>
        <strain evidence="3">cv. CM334</strain>
    </source>
</reference>
<keyword evidence="3" id="KW-1185">Reference proteome</keyword>
<evidence type="ECO:0000313" key="3">
    <source>
        <dbReference type="Proteomes" id="UP000222542"/>
    </source>
</evidence>
<evidence type="ECO:0000256" key="1">
    <source>
        <dbReference type="SAM" id="Phobius"/>
    </source>
</evidence>
<gene>
    <name evidence="2" type="ORF">T459_05230</name>
</gene>
<keyword evidence="1" id="KW-0472">Membrane</keyword>
<dbReference type="PANTHER" id="PTHR35512">
    <property type="entry name" value="OS11G0550900 PROTEIN"/>
    <property type="match status" value="1"/>
</dbReference>
<protein>
    <submittedName>
        <fullName evidence="2">Uncharacterized protein</fullName>
    </submittedName>
</protein>
<comment type="caution">
    <text evidence="2">The sequence shown here is derived from an EMBL/GenBank/DDBJ whole genome shotgun (WGS) entry which is preliminary data.</text>
</comment>
<dbReference type="Gramene" id="PHT90117">
    <property type="protein sequence ID" value="PHT90117"/>
    <property type="gene ID" value="T459_05230"/>
</dbReference>
<reference evidence="2 3" key="2">
    <citation type="journal article" date="2017" name="Genome Biol.">
        <title>New reference genome sequences of hot pepper reveal the massive evolution of plant disease-resistance genes by retroduplication.</title>
        <authorList>
            <person name="Kim S."/>
            <person name="Park J."/>
            <person name="Yeom S.I."/>
            <person name="Kim Y.M."/>
            <person name="Seo E."/>
            <person name="Kim K.T."/>
            <person name="Kim M.S."/>
            <person name="Lee J.M."/>
            <person name="Cheong K."/>
            <person name="Shin H.S."/>
            <person name="Kim S.B."/>
            <person name="Han K."/>
            <person name="Lee J."/>
            <person name="Park M."/>
            <person name="Lee H.A."/>
            <person name="Lee H.Y."/>
            <person name="Lee Y."/>
            <person name="Oh S."/>
            <person name="Lee J.H."/>
            <person name="Choi E."/>
            <person name="Choi E."/>
            <person name="Lee S.E."/>
            <person name="Jeon J."/>
            <person name="Kim H."/>
            <person name="Choi G."/>
            <person name="Song H."/>
            <person name="Lee J."/>
            <person name="Lee S.C."/>
            <person name="Kwon J.K."/>
            <person name="Lee H.Y."/>
            <person name="Koo N."/>
            <person name="Hong Y."/>
            <person name="Kim R.W."/>
            <person name="Kang W.H."/>
            <person name="Huh J.H."/>
            <person name="Kang B.C."/>
            <person name="Yang T.J."/>
            <person name="Lee Y.H."/>
            <person name="Bennetzen J.L."/>
            <person name="Choi D."/>
        </authorList>
    </citation>
    <scope>NUCLEOTIDE SEQUENCE [LARGE SCALE GENOMIC DNA]</scope>
    <source>
        <strain evidence="3">cv. CM334</strain>
    </source>
</reference>
<dbReference type="PANTHER" id="PTHR35512:SF1">
    <property type="entry name" value="OS11G0550900 PROTEIN"/>
    <property type="match status" value="1"/>
</dbReference>
<dbReference type="AlphaFoldDB" id="A0A2G3A7B4"/>
<sequence>MHSQATAYARLAERTPLKSISIDNEGLRELTDESDCIIVLPVSAEHAGLLPKHKVKESFSRFQFSWASFLVFPAGSISFIQNGFLLFEKLARRVYESLRREADSLRIHINVRMHIDRKAYKELWVLCCFNSDRIAWEKFKEKESIQTEYHGSYK</sequence>
<name>A0A2G3A7B4_CAPAN</name>
<dbReference type="Proteomes" id="UP000222542">
    <property type="component" value="Unassembled WGS sequence"/>
</dbReference>